<keyword evidence="2" id="KW-0963">Cytoplasm</keyword>
<dbReference type="Gene3D" id="3.30.1520.10">
    <property type="entry name" value="Phox-like domain"/>
    <property type="match status" value="1"/>
</dbReference>
<proteinExistence type="predicted"/>
<dbReference type="AlphaFoldDB" id="A0A6B2EG73"/>
<dbReference type="InterPro" id="IPR001683">
    <property type="entry name" value="PX_dom"/>
</dbReference>
<evidence type="ECO:0000259" key="4">
    <source>
        <dbReference type="PROSITE" id="PS50195"/>
    </source>
</evidence>
<evidence type="ECO:0000256" key="1">
    <source>
        <dbReference type="ARBA" id="ARBA00004496"/>
    </source>
</evidence>
<dbReference type="PANTHER" id="PTHR22999">
    <property type="entry name" value="PX SERINE/THREONINE KINASE PXK"/>
    <property type="match status" value="1"/>
</dbReference>
<feature type="compositionally biased region" description="Basic and acidic residues" evidence="3">
    <location>
        <begin position="46"/>
        <end position="60"/>
    </location>
</feature>
<evidence type="ECO:0000313" key="5">
    <source>
        <dbReference type="EMBL" id="NBJ62314.1"/>
    </source>
</evidence>
<accession>A0A6B2EG73</accession>
<dbReference type="EMBL" id="GIFK01004611">
    <property type="protein sequence ID" value="NBJ62314.1"/>
    <property type="molecule type" value="Transcribed_RNA"/>
</dbReference>
<feature type="compositionally biased region" description="Polar residues" evidence="3">
    <location>
        <begin position="13"/>
        <end position="23"/>
    </location>
</feature>
<name>A0A6B2EG73_9DIPT</name>
<comment type="subcellular location">
    <subcellularLocation>
        <location evidence="1">Cytoplasm</location>
    </subcellularLocation>
</comment>
<feature type="region of interest" description="Disordered" evidence="3">
    <location>
        <begin position="1"/>
        <end position="78"/>
    </location>
</feature>
<evidence type="ECO:0000256" key="3">
    <source>
        <dbReference type="SAM" id="MobiDB-lite"/>
    </source>
</evidence>
<feature type="domain" description="PX" evidence="4">
    <location>
        <begin position="138"/>
        <end position="252"/>
    </location>
</feature>
<dbReference type="GO" id="GO:0005770">
    <property type="term" value="C:late endosome"/>
    <property type="evidence" value="ECO:0007669"/>
    <property type="project" value="TreeGrafter"/>
</dbReference>
<dbReference type="GO" id="GO:0006622">
    <property type="term" value="P:protein targeting to lysosome"/>
    <property type="evidence" value="ECO:0007669"/>
    <property type="project" value="TreeGrafter"/>
</dbReference>
<organism evidence="5">
    <name type="scientific">Phlebotomus kandelakii</name>
    <dbReference type="NCBI Taxonomy" id="1109342"/>
    <lineage>
        <taxon>Eukaryota</taxon>
        <taxon>Metazoa</taxon>
        <taxon>Ecdysozoa</taxon>
        <taxon>Arthropoda</taxon>
        <taxon>Hexapoda</taxon>
        <taxon>Insecta</taxon>
        <taxon>Pterygota</taxon>
        <taxon>Neoptera</taxon>
        <taxon>Endopterygota</taxon>
        <taxon>Diptera</taxon>
        <taxon>Nematocera</taxon>
        <taxon>Psychodoidea</taxon>
        <taxon>Psychodidae</taxon>
        <taxon>Phlebotomus</taxon>
        <taxon>Larroussius</taxon>
    </lineage>
</organism>
<dbReference type="GO" id="GO:0035091">
    <property type="term" value="F:phosphatidylinositol binding"/>
    <property type="evidence" value="ECO:0007669"/>
    <property type="project" value="InterPro"/>
</dbReference>
<dbReference type="SMART" id="SM00312">
    <property type="entry name" value="PX"/>
    <property type="match status" value="1"/>
</dbReference>
<protein>
    <submittedName>
        <fullName evidence="5">Putative sorting nexin 16</fullName>
    </submittedName>
</protein>
<dbReference type="PANTHER" id="PTHR22999:SF23">
    <property type="entry name" value="SORTING NEXIN-16"/>
    <property type="match status" value="1"/>
</dbReference>
<dbReference type="InterPro" id="IPR036871">
    <property type="entry name" value="PX_dom_sf"/>
</dbReference>
<feature type="region of interest" description="Disordered" evidence="3">
    <location>
        <begin position="315"/>
        <end position="337"/>
    </location>
</feature>
<reference evidence="5" key="1">
    <citation type="submission" date="2019-10" db="EMBL/GenBank/DDBJ databases">
        <title>Short sand fly seasons in Tbilisi, Georgia, hinder development of host immunity to saliva of the visceral leishmaniasis vector Phlebotomus kandelakii.</title>
        <authorList>
            <person name="Oliveira F."/>
            <person name="Giorgobiani E."/>
            <person name="Guimaraes-Costa A.B."/>
            <person name="Abdeladhim M."/>
            <person name="Oristian J."/>
            <person name="Tskhvaradze L."/>
            <person name="Tsertsvadze N."/>
            <person name="Zakalashvili M."/>
            <person name="Valenzuela J.G."/>
            <person name="Kamhawi S."/>
        </authorList>
    </citation>
    <scope>NUCLEOTIDE SEQUENCE</scope>
    <source>
        <strain evidence="5">Wild-capture in Tbilisi</strain>
        <tissue evidence="5">Salivary glands</tissue>
    </source>
</reference>
<dbReference type="InterPro" id="IPR051837">
    <property type="entry name" value="SortingNexin/PXDomain-PKLike"/>
</dbReference>
<sequence>MSLRLIRNREVNRAQQRQRLSTPSKRREERAPQTRIKRYKSFPDVSKSRPGREDLVKSKSESCLTNGEADQAVDTRSRQLSNAKSEVCLKTISVHTTAAPPRSYVKNARKGSDRADLTSSRMSILAPPGMQCRGFADTASIRIPIIGYEVMEERARFTVFKLRVENPFTNDCWLVLRRYTDFERLNSKLKSIFPKLNLVLPRKKIFGDNFNSVFLDSRVQGLQHFVNTIMAEENLRSCQFVREFFCLDEPPTYSESMEECRAIFEAQEETIAHLKLQLRNKDALLVNLEQKLMMEINEVEKLKASLQALQEHLKMSSKDEKIPHHSRNDFVNNNTRY</sequence>
<dbReference type="PROSITE" id="PS50195">
    <property type="entry name" value="PX"/>
    <property type="match status" value="1"/>
</dbReference>
<evidence type="ECO:0000256" key="2">
    <source>
        <dbReference type="ARBA" id="ARBA00022490"/>
    </source>
</evidence>
<dbReference type="SUPFAM" id="SSF64268">
    <property type="entry name" value="PX domain"/>
    <property type="match status" value="1"/>
</dbReference>
<dbReference type="GO" id="GO:0008333">
    <property type="term" value="P:endosome to lysosome transport"/>
    <property type="evidence" value="ECO:0007669"/>
    <property type="project" value="TreeGrafter"/>
</dbReference>
<feature type="compositionally biased region" description="Basic and acidic residues" evidence="3">
    <location>
        <begin position="315"/>
        <end position="328"/>
    </location>
</feature>
<dbReference type="GO" id="GO:0005769">
    <property type="term" value="C:early endosome"/>
    <property type="evidence" value="ECO:0007669"/>
    <property type="project" value="TreeGrafter"/>
</dbReference>
<dbReference type="GO" id="GO:0045022">
    <property type="term" value="P:early endosome to late endosome transport"/>
    <property type="evidence" value="ECO:0007669"/>
    <property type="project" value="TreeGrafter"/>
</dbReference>
<dbReference type="Pfam" id="PF00787">
    <property type="entry name" value="PX"/>
    <property type="match status" value="1"/>
</dbReference>
<dbReference type="FunFam" id="3.30.1520.10:FF:000064">
    <property type="entry name" value="Blast:Sorting nexin-16"/>
    <property type="match status" value="1"/>
</dbReference>